<organism evidence="1 2">
    <name type="scientific">Hymenolepis diminuta</name>
    <name type="common">Rat tapeworm</name>
    <dbReference type="NCBI Taxonomy" id="6216"/>
    <lineage>
        <taxon>Eukaryota</taxon>
        <taxon>Metazoa</taxon>
        <taxon>Spiralia</taxon>
        <taxon>Lophotrochozoa</taxon>
        <taxon>Platyhelminthes</taxon>
        <taxon>Cestoda</taxon>
        <taxon>Eucestoda</taxon>
        <taxon>Cyclophyllidea</taxon>
        <taxon>Hymenolepididae</taxon>
        <taxon>Hymenolepis</taxon>
    </lineage>
</organism>
<evidence type="ECO:0000313" key="2">
    <source>
        <dbReference type="Proteomes" id="UP000321570"/>
    </source>
</evidence>
<gene>
    <name evidence="1" type="ORF">WMSIL1_LOCUS2629</name>
</gene>
<dbReference type="AlphaFoldDB" id="A0A564Y4B7"/>
<protein>
    <submittedName>
        <fullName evidence="1">Uncharacterized protein</fullName>
    </submittedName>
</protein>
<accession>A0A564Y4B7</accession>
<keyword evidence="2" id="KW-1185">Reference proteome</keyword>
<name>A0A564Y4B7_HYMDI</name>
<dbReference type="EMBL" id="CABIJS010000077">
    <property type="protein sequence ID" value="VUZ42006.1"/>
    <property type="molecule type" value="Genomic_DNA"/>
</dbReference>
<reference evidence="1 2" key="1">
    <citation type="submission" date="2019-07" db="EMBL/GenBank/DDBJ databases">
        <authorList>
            <person name="Jastrzebski P J."/>
            <person name="Paukszto L."/>
            <person name="Jastrzebski P J."/>
        </authorList>
    </citation>
    <scope>NUCLEOTIDE SEQUENCE [LARGE SCALE GENOMIC DNA]</scope>
    <source>
        <strain evidence="1 2">WMS-il1</strain>
    </source>
</reference>
<proteinExistence type="predicted"/>
<evidence type="ECO:0000313" key="1">
    <source>
        <dbReference type="EMBL" id="VUZ42006.1"/>
    </source>
</evidence>
<dbReference type="Proteomes" id="UP000321570">
    <property type="component" value="Unassembled WGS sequence"/>
</dbReference>
<sequence>MTHIKLALLSRQHQRTLVSYGLLSCSRSPSPLLVVVPLSTFLVHSTLGVLLHNCC</sequence>